<accession>A0A8H6PDL1</accession>
<dbReference type="InterPro" id="IPR036770">
    <property type="entry name" value="Ankyrin_rpt-contain_sf"/>
</dbReference>
<dbReference type="InterPro" id="IPR002110">
    <property type="entry name" value="Ankyrin_rpt"/>
</dbReference>
<organism evidence="2 3">
    <name type="scientific">Aspergillus hiratsukae</name>
    <dbReference type="NCBI Taxonomy" id="1194566"/>
    <lineage>
        <taxon>Eukaryota</taxon>
        <taxon>Fungi</taxon>
        <taxon>Dikarya</taxon>
        <taxon>Ascomycota</taxon>
        <taxon>Pezizomycotina</taxon>
        <taxon>Eurotiomycetes</taxon>
        <taxon>Eurotiomycetidae</taxon>
        <taxon>Eurotiales</taxon>
        <taxon>Aspergillaceae</taxon>
        <taxon>Aspergillus</taxon>
        <taxon>Aspergillus subgen. Fumigati</taxon>
    </lineage>
</organism>
<evidence type="ECO:0000256" key="1">
    <source>
        <dbReference type="PROSITE-ProRule" id="PRU00023"/>
    </source>
</evidence>
<dbReference type="OrthoDB" id="4772757at2759"/>
<protein>
    <recommendedName>
        <fullName evidence="4">Ankyrin repeat-containing domain protein</fullName>
    </recommendedName>
</protein>
<dbReference type="EMBL" id="JACBAD010001958">
    <property type="protein sequence ID" value="KAF7125941.1"/>
    <property type="molecule type" value="Genomic_DNA"/>
</dbReference>
<dbReference type="SUPFAM" id="SSF48403">
    <property type="entry name" value="Ankyrin repeat"/>
    <property type="match status" value="1"/>
</dbReference>
<gene>
    <name evidence="2" type="ORF">CNMCM5793_002300</name>
</gene>
<dbReference type="InterPro" id="IPR051616">
    <property type="entry name" value="Cul2-RING_E3_ligase_SR"/>
</dbReference>
<dbReference type="PANTHER" id="PTHR46224">
    <property type="entry name" value="ANKYRIN REPEAT FAMILY PROTEIN"/>
    <property type="match status" value="1"/>
</dbReference>
<feature type="repeat" description="ANK" evidence="1">
    <location>
        <begin position="139"/>
        <end position="171"/>
    </location>
</feature>
<comment type="caution">
    <text evidence="2">The sequence shown here is derived from an EMBL/GenBank/DDBJ whole genome shotgun (WGS) entry which is preliminary data.</text>
</comment>
<reference evidence="2" key="1">
    <citation type="submission" date="2020-06" db="EMBL/GenBank/DDBJ databases">
        <title>Draft genome sequences of strains closely related to Aspergillus parafelis and Aspergillus hiratsukae.</title>
        <authorList>
            <person name="Dos Santos R.A.C."/>
            <person name="Rivero-Menendez O."/>
            <person name="Steenwyk J.L."/>
            <person name="Mead M.E."/>
            <person name="Goldman G.H."/>
            <person name="Alastruey-Izquierdo A."/>
            <person name="Rokas A."/>
        </authorList>
    </citation>
    <scope>NUCLEOTIDE SEQUENCE</scope>
    <source>
        <strain evidence="2">CNM-CM5793</strain>
    </source>
</reference>
<dbReference type="Pfam" id="PF12796">
    <property type="entry name" value="Ank_2"/>
    <property type="match status" value="1"/>
</dbReference>
<keyword evidence="1" id="KW-0040">ANK repeat</keyword>
<sequence length="251" mass="27725">MLFETRPGQACSPAQLCTVLHWAILSRDRELVELMIHHKAPLDPAGEEWEAPSALSAAVVSKDESIIRRMLSIGARNGPNEEPCPIARAISTGQPHVAKLLLDHGIRLCTDMGLCFIASRNDTIALQRMIDYGLDLNIDGHTALFTAIMHGQYEMVEFLIEKGANPHLLCELWTYGEGNILEALLYSSIGFAIHFRRLQILKLLLGKGVLPAEDDLPLAVEMELEEAVALLSEFSDQDLPQKETGEFLSAT</sequence>
<evidence type="ECO:0000313" key="3">
    <source>
        <dbReference type="Proteomes" id="UP000630445"/>
    </source>
</evidence>
<evidence type="ECO:0000313" key="2">
    <source>
        <dbReference type="EMBL" id="KAF7125941.1"/>
    </source>
</evidence>
<dbReference type="PROSITE" id="PS50297">
    <property type="entry name" value="ANK_REP_REGION"/>
    <property type="match status" value="1"/>
</dbReference>
<name>A0A8H6PDL1_9EURO</name>
<dbReference type="PANTHER" id="PTHR46224:SF64">
    <property type="entry name" value="IQ MOTIF AND ANKYRIN REPEAT DOMAIN-CONTAINING PROTEIN 1"/>
    <property type="match status" value="1"/>
</dbReference>
<dbReference type="PROSITE" id="PS50088">
    <property type="entry name" value="ANK_REPEAT"/>
    <property type="match status" value="1"/>
</dbReference>
<dbReference type="SMART" id="SM00248">
    <property type="entry name" value="ANK"/>
    <property type="match status" value="5"/>
</dbReference>
<dbReference type="Gene3D" id="1.25.40.20">
    <property type="entry name" value="Ankyrin repeat-containing domain"/>
    <property type="match status" value="1"/>
</dbReference>
<keyword evidence="3" id="KW-1185">Reference proteome</keyword>
<proteinExistence type="predicted"/>
<evidence type="ECO:0008006" key="4">
    <source>
        <dbReference type="Google" id="ProtNLM"/>
    </source>
</evidence>
<dbReference type="AlphaFoldDB" id="A0A8H6PDL1"/>
<dbReference type="Proteomes" id="UP000630445">
    <property type="component" value="Unassembled WGS sequence"/>
</dbReference>